<sequence length="78" mass="8980">MERLHQDKDLPDKPTDRQDRPLSRRHTFLMRSTPVSAHSVSTPEPTLEKDTLGEETEDQEESVNEVKPSEIPVLKEKS</sequence>
<evidence type="ECO:0000313" key="2">
    <source>
        <dbReference type="EMBL" id="ODQ65641.1"/>
    </source>
</evidence>
<protein>
    <submittedName>
        <fullName evidence="2">Uncharacterized protein</fullName>
    </submittedName>
</protein>
<dbReference type="EMBL" id="KV454409">
    <property type="protein sequence ID" value="ODQ65641.1"/>
    <property type="molecule type" value="Genomic_DNA"/>
</dbReference>
<dbReference type="AlphaFoldDB" id="A0A1E3PJP9"/>
<reference evidence="2 3" key="1">
    <citation type="journal article" date="2016" name="Proc. Natl. Acad. Sci. U.S.A.">
        <title>Comparative genomics of biotechnologically important yeasts.</title>
        <authorList>
            <person name="Riley R."/>
            <person name="Haridas S."/>
            <person name="Wolfe K.H."/>
            <person name="Lopes M.R."/>
            <person name="Hittinger C.T."/>
            <person name="Goeker M."/>
            <person name="Salamov A.A."/>
            <person name="Wisecaver J.H."/>
            <person name="Long T.M."/>
            <person name="Calvey C.H."/>
            <person name="Aerts A.L."/>
            <person name="Barry K.W."/>
            <person name="Choi C."/>
            <person name="Clum A."/>
            <person name="Coughlan A.Y."/>
            <person name="Deshpande S."/>
            <person name="Douglass A.P."/>
            <person name="Hanson S.J."/>
            <person name="Klenk H.-P."/>
            <person name="LaButti K.M."/>
            <person name="Lapidus A."/>
            <person name="Lindquist E.A."/>
            <person name="Lipzen A.M."/>
            <person name="Meier-Kolthoff J.P."/>
            <person name="Ohm R.A."/>
            <person name="Otillar R.P."/>
            <person name="Pangilinan J.L."/>
            <person name="Peng Y."/>
            <person name="Rokas A."/>
            <person name="Rosa C.A."/>
            <person name="Scheuner C."/>
            <person name="Sibirny A.A."/>
            <person name="Slot J.C."/>
            <person name="Stielow J.B."/>
            <person name="Sun H."/>
            <person name="Kurtzman C.P."/>
            <person name="Blackwell M."/>
            <person name="Grigoriev I.V."/>
            <person name="Jeffries T.W."/>
        </authorList>
    </citation>
    <scope>NUCLEOTIDE SEQUENCE [LARGE SCALE GENOMIC DNA]</scope>
    <source>
        <strain evidence="2 3">DSM 6958</strain>
    </source>
</reference>
<proteinExistence type="predicted"/>
<feature type="compositionally biased region" description="Acidic residues" evidence="1">
    <location>
        <begin position="53"/>
        <end position="63"/>
    </location>
</feature>
<gene>
    <name evidence="2" type="ORF">NADFUDRAFT_46309</name>
</gene>
<feature type="region of interest" description="Disordered" evidence="1">
    <location>
        <begin position="1"/>
        <end position="78"/>
    </location>
</feature>
<keyword evidence="3" id="KW-1185">Reference proteome</keyword>
<dbReference type="Proteomes" id="UP000095009">
    <property type="component" value="Unassembled WGS sequence"/>
</dbReference>
<evidence type="ECO:0000313" key="3">
    <source>
        <dbReference type="Proteomes" id="UP000095009"/>
    </source>
</evidence>
<organism evidence="2 3">
    <name type="scientific">Nadsonia fulvescens var. elongata DSM 6958</name>
    <dbReference type="NCBI Taxonomy" id="857566"/>
    <lineage>
        <taxon>Eukaryota</taxon>
        <taxon>Fungi</taxon>
        <taxon>Dikarya</taxon>
        <taxon>Ascomycota</taxon>
        <taxon>Saccharomycotina</taxon>
        <taxon>Dipodascomycetes</taxon>
        <taxon>Dipodascales</taxon>
        <taxon>Dipodascales incertae sedis</taxon>
        <taxon>Nadsonia</taxon>
    </lineage>
</organism>
<evidence type="ECO:0000256" key="1">
    <source>
        <dbReference type="SAM" id="MobiDB-lite"/>
    </source>
</evidence>
<feature type="compositionally biased region" description="Basic and acidic residues" evidence="1">
    <location>
        <begin position="1"/>
        <end position="22"/>
    </location>
</feature>
<accession>A0A1E3PJP9</accession>
<name>A0A1E3PJP9_9ASCO</name>
<feature type="non-terminal residue" evidence="2">
    <location>
        <position position="78"/>
    </location>
</feature>
<feature type="compositionally biased region" description="Polar residues" evidence="1">
    <location>
        <begin position="33"/>
        <end position="44"/>
    </location>
</feature>